<dbReference type="RefSeq" id="XP_009175251.1">
    <property type="nucleotide sequence ID" value="XM_009176987.1"/>
</dbReference>
<name>A0A075A0Q9_OPIVI</name>
<gene>
    <name evidence="1" type="ORF">T265_10577</name>
</gene>
<dbReference type="EMBL" id="KL597003">
    <property type="protein sequence ID" value="KER20999.1"/>
    <property type="molecule type" value="Genomic_DNA"/>
</dbReference>
<dbReference type="CTD" id="20324745"/>
<keyword evidence="2" id="KW-1185">Reference proteome</keyword>
<proteinExistence type="predicted"/>
<sequence>MWLQRPWCTLPDAVPWSIPFADGMSVRAGKNFARSDKLTADEEPSAANVQPSMASEVYDRVCALRHHRASGPDDRPPALF</sequence>
<reference evidence="1 2" key="1">
    <citation type="submission" date="2013-11" db="EMBL/GenBank/DDBJ databases">
        <title>Opisthorchis viverrini - life in the bile duct.</title>
        <authorList>
            <person name="Young N.D."/>
            <person name="Nagarajan N."/>
            <person name="Lin S.J."/>
            <person name="Korhonen P.K."/>
            <person name="Jex A.R."/>
            <person name="Hall R.S."/>
            <person name="Safavi-Hemami H."/>
            <person name="Kaewkong W."/>
            <person name="Bertrand D."/>
            <person name="Gao S."/>
            <person name="Seet Q."/>
            <person name="Wongkham S."/>
            <person name="Teh B.T."/>
            <person name="Wongkham C."/>
            <person name="Intapan P.M."/>
            <person name="Maleewong W."/>
            <person name="Yang X."/>
            <person name="Hu M."/>
            <person name="Wang Z."/>
            <person name="Hofmann A."/>
            <person name="Sternberg P.W."/>
            <person name="Tan P."/>
            <person name="Wang J."/>
            <person name="Gasser R.B."/>
        </authorList>
    </citation>
    <scope>NUCLEOTIDE SEQUENCE [LARGE SCALE GENOMIC DNA]</scope>
</reference>
<dbReference type="KEGG" id="ovi:T265_10577"/>
<dbReference type="Proteomes" id="UP000054324">
    <property type="component" value="Unassembled WGS sequence"/>
</dbReference>
<organism evidence="1 2">
    <name type="scientific">Opisthorchis viverrini</name>
    <name type="common">Southeast Asian liver fluke</name>
    <dbReference type="NCBI Taxonomy" id="6198"/>
    <lineage>
        <taxon>Eukaryota</taxon>
        <taxon>Metazoa</taxon>
        <taxon>Spiralia</taxon>
        <taxon>Lophotrochozoa</taxon>
        <taxon>Platyhelminthes</taxon>
        <taxon>Trematoda</taxon>
        <taxon>Digenea</taxon>
        <taxon>Opisthorchiida</taxon>
        <taxon>Opisthorchiata</taxon>
        <taxon>Opisthorchiidae</taxon>
        <taxon>Opisthorchis</taxon>
    </lineage>
</organism>
<dbReference type="GeneID" id="20324745"/>
<accession>A0A075A0Q9</accession>
<evidence type="ECO:0000313" key="1">
    <source>
        <dbReference type="EMBL" id="KER20999.1"/>
    </source>
</evidence>
<dbReference type="AlphaFoldDB" id="A0A075A0Q9"/>
<protein>
    <submittedName>
        <fullName evidence="1">Uncharacterized protein</fullName>
    </submittedName>
</protein>
<evidence type="ECO:0000313" key="2">
    <source>
        <dbReference type="Proteomes" id="UP000054324"/>
    </source>
</evidence>